<keyword evidence="2" id="KW-0378">Hydrolase</keyword>
<dbReference type="CDD" id="cd00586">
    <property type="entry name" value="4HBT"/>
    <property type="match status" value="1"/>
</dbReference>
<reference evidence="3" key="1">
    <citation type="submission" date="2020-10" db="EMBL/GenBank/DDBJ databases">
        <authorList>
            <person name="Gilroy R."/>
        </authorList>
    </citation>
    <scope>NUCLEOTIDE SEQUENCE</scope>
    <source>
        <strain evidence="3">ChiSxjej1B13-7958</strain>
    </source>
</reference>
<dbReference type="Gene3D" id="3.10.129.10">
    <property type="entry name" value="Hotdog Thioesterase"/>
    <property type="match status" value="1"/>
</dbReference>
<evidence type="ECO:0000313" key="3">
    <source>
        <dbReference type="EMBL" id="HIR48085.1"/>
    </source>
</evidence>
<dbReference type="PANTHER" id="PTHR31793:SF27">
    <property type="entry name" value="NOVEL THIOESTERASE SUPERFAMILY DOMAIN AND SAPOSIN A-TYPE DOMAIN CONTAINING PROTEIN (0610012H03RIK)"/>
    <property type="match status" value="1"/>
</dbReference>
<evidence type="ECO:0000313" key="4">
    <source>
        <dbReference type="Proteomes" id="UP000824242"/>
    </source>
</evidence>
<dbReference type="AlphaFoldDB" id="A0A9D1AR38"/>
<evidence type="ECO:0000256" key="2">
    <source>
        <dbReference type="ARBA" id="ARBA00022801"/>
    </source>
</evidence>
<dbReference type="SUPFAM" id="SSF54637">
    <property type="entry name" value="Thioesterase/thiol ester dehydrase-isomerase"/>
    <property type="match status" value="1"/>
</dbReference>
<evidence type="ECO:0000256" key="1">
    <source>
        <dbReference type="ARBA" id="ARBA00005953"/>
    </source>
</evidence>
<dbReference type="EMBL" id="DVGZ01000112">
    <property type="protein sequence ID" value="HIR48085.1"/>
    <property type="molecule type" value="Genomic_DNA"/>
</dbReference>
<sequence>MRWEPYFHKVQYYETDGMAIVHHSNYIRWFEEARVDFLAQIGMPFEQVEARGIVSPVLKVSCDYKSMACFGETVRITVSVKGYTGAKLFLAYRVEDAASGMLRCTGESSHGFLSGGRPVSLRRAASDYDEILRALPHENEKNVEE</sequence>
<dbReference type="PANTHER" id="PTHR31793">
    <property type="entry name" value="4-HYDROXYBENZOYL-COA THIOESTERASE FAMILY MEMBER"/>
    <property type="match status" value="1"/>
</dbReference>
<comment type="similarity">
    <text evidence="1">Belongs to the 4-hydroxybenzoyl-CoA thioesterase family.</text>
</comment>
<name>A0A9D1AR38_9FIRM</name>
<comment type="caution">
    <text evidence="3">The sequence shown here is derived from an EMBL/GenBank/DDBJ whole genome shotgun (WGS) entry which is preliminary data.</text>
</comment>
<dbReference type="Proteomes" id="UP000824242">
    <property type="component" value="Unassembled WGS sequence"/>
</dbReference>
<dbReference type="InterPro" id="IPR006684">
    <property type="entry name" value="YbgC/YbaW"/>
</dbReference>
<dbReference type="GO" id="GO:0047617">
    <property type="term" value="F:fatty acyl-CoA hydrolase activity"/>
    <property type="evidence" value="ECO:0007669"/>
    <property type="project" value="TreeGrafter"/>
</dbReference>
<organism evidence="3 4">
    <name type="scientific">Candidatus Caccousia avicola</name>
    <dbReference type="NCBI Taxonomy" id="2840721"/>
    <lineage>
        <taxon>Bacteria</taxon>
        <taxon>Bacillati</taxon>
        <taxon>Bacillota</taxon>
        <taxon>Clostridia</taxon>
        <taxon>Eubacteriales</taxon>
        <taxon>Oscillospiraceae</taxon>
        <taxon>Oscillospiraceae incertae sedis</taxon>
        <taxon>Candidatus Caccousia</taxon>
    </lineage>
</organism>
<gene>
    <name evidence="3" type="ORF">IAB89_10620</name>
</gene>
<protein>
    <submittedName>
        <fullName evidence="3">Acyl-CoA thioesterase</fullName>
    </submittedName>
</protein>
<accession>A0A9D1AR38</accession>
<dbReference type="InterPro" id="IPR029069">
    <property type="entry name" value="HotDog_dom_sf"/>
</dbReference>
<proteinExistence type="inferred from homology"/>
<dbReference type="InterPro" id="IPR050563">
    <property type="entry name" value="4-hydroxybenzoyl-CoA_TE"/>
</dbReference>
<reference evidence="3" key="2">
    <citation type="journal article" date="2021" name="PeerJ">
        <title>Extensive microbial diversity within the chicken gut microbiome revealed by metagenomics and culture.</title>
        <authorList>
            <person name="Gilroy R."/>
            <person name="Ravi A."/>
            <person name="Getino M."/>
            <person name="Pursley I."/>
            <person name="Horton D.L."/>
            <person name="Alikhan N.F."/>
            <person name="Baker D."/>
            <person name="Gharbi K."/>
            <person name="Hall N."/>
            <person name="Watson M."/>
            <person name="Adriaenssens E.M."/>
            <person name="Foster-Nyarko E."/>
            <person name="Jarju S."/>
            <person name="Secka A."/>
            <person name="Antonio M."/>
            <person name="Oren A."/>
            <person name="Chaudhuri R.R."/>
            <person name="La Ragione R."/>
            <person name="Hildebrand F."/>
            <person name="Pallen M.J."/>
        </authorList>
    </citation>
    <scope>NUCLEOTIDE SEQUENCE</scope>
    <source>
        <strain evidence="3">ChiSxjej1B13-7958</strain>
    </source>
</reference>
<dbReference type="Pfam" id="PF13279">
    <property type="entry name" value="4HBT_2"/>
    <property type="match status" value="1"/>
</dbReference>
<dbReference type="NCBIfam" id="TIGR00051">
    <property type="entry name" value="YbgC/FadM family acyl-CoA thioesterase"/>
    <property type="match status" value="1"/>
</dbReference>